<gene>
    <name evidence="1" type="ORF">A3Q56_01660</name>
</gene>
<reference evidence="1 2" key="1">
    <citation type="submission" date="2016-04" db="EMBL/GenBank/DDBJ databases">
        <title>The genome of Intoshia linei affirms orthonectids as highly simplified spiralians.</title>
        <authorList>
            <person name="Mikhailov K.V."/>
            <person name="Slusarev G.S."/>
            <person name="Nikitin M.A."/>
            <person name="Logacheva M.D."/>
            <person name="Penin A."/>
            <person name="Aleoshin V."/>
            <person name="Panchin Y.V."/>
        </authorList>
    </citation>
    <scope>NUCLEOTIDE SEQUENCE [LARGE SCALE GENOMIC DNA]</scope>
    <source>
        <strain evidence="1">Intl2013</strain>
        <tissue evidence="1">Whole animal</tissue>
    </source>
</reference>
<proteinExistence type="predicted"/>
<comment type="caution">
    <text evidence="1">The sequence shown here is derived from an EMBL/GenBank/DDBJ whole genome shotgun (WGS) entry which is preliminary data.</text>
</comment>
<evidence type="ECO:0000313" key="2">
    <source>
        <dbReference type="Proteomes" id="UP000078046"/>
    </source>
</evidence>
<dbReference type="EMBL" id="LWCA01000128">
    <property type="protein sequence ID" value="OAF70615.1"/>
    <property type="molecule type" value="Genomic_DNA"/>
</dbReference>
<organism evidence="1 2">
    <name type="scientific">Intoshia linei</name>
    <dbReference type="NCBI Taxonomy" id="1819745"/>
    <lineage>
        <taxon>Eukaryota</taxon>
        <taxon>Metazoa</taxon>
        <taxon>Spiralia</taxon>
        <taxon>Lophotrochozoa</taxon>
        <taxon>Mesozoa</taxon>
        <taxon>Orthonectida</taxon>
        <taxon>Rhopaluridae</taxon>
        <taxon>Intoshia</taxon>
    </lineage>
</organism>
<dbReference type="Pfam" id="PF07004">
    <property type="entry name" value="SHIPPO-rpt"/>
    <property type="match status" value="1"/>
</dbReference>
<accession>A0A177B8P7</accession>
<dbReference type="OrthoDB" id="186871at2759"/>
<dbReference type="AlphaFoldDB" id="A0A177B8P7"/>
<sequence>MDSIHVRSDAVISRLHKYDTKTMKIRRGMVRKGLSSTIPTKYQTYFIENSDKYGFLSKSKRFSDEKVYKTEINVKTKIVPVIANTSEIEIDQAVKKENGCNNTAAFKLPIATNKRKDKHFTPSPSKYHVNKLGENDLMKKLKSSFFSSKTIRNSLNYGNNFTKISPCYYNINDTVDRNKFLSCFNSSTKRIVFKSIYNNPAPNYYYPNKKMALQKLKYPFIKQHYLCLSAPAMPLDEEPTIPGPGAYETKESFPKKGCKKSWQFMMPSHCSRIKNTKQIDPGPDYYRPIFAEKQSFIFNSESRWI</sequence>
<dbReference type="Proteomes" id="UP000078046">
    <property type="component" value="Unassembled WGS sequence"/>
</dbReference>
<name>A0A177B8P7_9BILA</name>
<evidence type="ECO:0000313" key="1">
    <source>
        <dbReference type="EMBL" id="OAF70615.1"/>
    </source>
</evidence>
<dbReference type="InterPro" id="IPR010736">
    <property type="entry name" value="SHIPPO-rpt"/>
</dbReference>
<keyword evidence="2" id="KW-1185">Reference proteome</keyword>
<protein>
    <submittedName>
        <fullName evidence="1">Uncharacterized protein</fullName>
    </submittedName>
</protein>